<protein>
    <recommendedName>
        <fullName evidence="3">CHCH domain-containing protein</fullName>
    </recommendedName>
</protein>
<dbReference type="GO" id="GO:0005634">
    <property type="term" value="C:nucleus"/>
    <property type="evidence" value="ECO:0007669"/>
    <property type="project" value="TreeGrafter"/>
</dbReference>
<accession>A0A7R9IAR6</accession>
<reference evidence="2" key="1">
    <citation type="submission" date="2020-11" db="EMBL/GenBank/DDBJ databases">
        <authorList>
            <person name="Tran Van P."/>
        </authorList>
    </citation>
    <scope>NUCLEOTIDE SEQUENCE</scope>
</reference>
<dbReference type="AlphaFoldDB" id="A0A7R9IAR6"/>
<evidence type="ECO:0008006" key="3">
    <source>
        <dbReference type="Google" id="ProtNLM"/>
    </source>
</evidence>
<feature type="region of interest" description="Disordered" evidence="1">
    <location>
        <begin position="79"/>
        <end position="113"/>
    </location>
</feature>
<dbReference type="PANTHER" id="PTHR13523:SF2">
    <property type="entry name" value="COILED-COIL-HELIX-COILED-COIL-HELIX DOMAIN CONTAINING 2, ISOFORM A-RELATED"/>
    <property type="match status" value="1"/>
</dbReference>
<name>A0A7R9IAR6_9NEOP</name>
<dbReference type="GO" id="GO:0007005">
    <property type="term" value="P:mitochondrion organization"/>
    <property type="evidence" value="ECO:0007669"/>
    <property type="project" value="InterPro"/>
</dbReference>
<evidence type="ECO:0000313" key="2">
    <source>
        <dbReference type="EMBL" id="CAD7452405.1"/>
    </source>
</evidence>
<dbReference type="PROSITE" id="PS51808">
    <property type="entry name" value="CHCH"/>
    <property type="match status" value="1"/>
</dbReference>
<dbReference type="GO" id="GO:0005739">
    <property type="term" value="C:mitochondrion"/>
    <property type="evidence" value="ECO:0007669"/>
    <property type="project" value="TreeGrafter"/>
</dbReference>
<feature type="region of interest" description="Disordered" evidence="1">
    <location>
        <begin position="1"/>
        <end position="46"/>
    </location>
</feature>
<feature type="compositionally biased region" description="Low complexity" evidence="1">
    <location>
        <begin position="89"/>
        <end position="113"/>
    </location>
</feature>
<dbReference type="InterPro" id="IPR055304">
    <property type="entry name" value="CHCHD2/10-like"/>
</dbReference>
<feature type="compositionally biased region" description="Low complexity" evidence="1">
    <location>
        <begin position="17"/>
        <end position="46"/>
    </location>
</feature>
<proteinExistence type="predicted"/>
<evidence type="ECO:0000256" key="1">
    <source>
        <dbReference type="SAM" id="MobiDB-lite"/>
    </source>
</evidence>
<organism evidence="2">
    <name type="scientific">Timema tahoe</name>
    <dbReference type="NCBI Taxonomy" id="61484"/>
    <lineage>
        <taxon>Eukaryota</taxon>
        <taxon>Metazoa</taxon>
        <taxon>Ecdysozoa</taxon>
        <taxon>Arthropoda</taxon>
        <taxon>Hexapoda</taxon>
        <taxon>Insecta</taxon>
        <taxon>Pterygota</taxon>
        <taxon>Neoptera</taxon>
        <taxon>Polyneoptera</taxon>
        <taxon>Phasmatodea</taxon>
        <taxon>Timematodea</taxon>
        <taxon>Timematoidea</taxon>
        <taxon>Timematidae</taxon>
        <taxon>Timema</taxon>
    </lineage>
</organism>
<sequence length="202" mass="21841">MPRRGRSAAPAPRRPVSRVPARTATTHAPMQQQAPPASVPAMAAPQAQQPSMFKQMAVTAGGVAVGSAVGHTLGHGLTSMFGGGGSNEAQPAAAPQSQDQGYGQQQQSQSNSGPCGFEIQQFLQCAQGQHDLTLCDGFNEALRQCKISNSKFRETHDYQSKRTRHHLYSSSHEISKPFRYFLRETHELIVSLDGVRYGVIVK</sequence>
<dbReference type="PANTHER" id="PTHR13523">
    <property type="entry name" value="COILED-COIL-HELIX-COILED-COIL-HELIX DOMAIN CONTAINING 2/NUR77"/>
    <property type="match status" value="1"/>
</dbReference>
<gene>
    <name evidence="2" type="ORF">TTEB3V08_LOCUS587</name>
</gene>
<dbReference type="EMBL" id="OE000096">
    <property type="protein sequence ID" value="CAD7452405.1"/>
    <property type="molecule type" value="Genomic_DNA"/>
</dbReference>